<evidence type="ECO:0000313" key="2">
    <source>
        <dbReference type="Proteomes" id="UP000182814"/>
    </source>
</evidence>
<reference evidence="2" key="1">
    <citation type="submission" date="2016-10" db="EMBL/GenBank/DDBJ databases">
        <authorList>
            <person name="Varghese N."/>
            <person name="Submissions S."/>
        </authorList>
    </citation>
    <scope>NUCLEOTIDE SEQUENCE [LARGE SCALE GENOMIC DNA]</scope>
    <source>
        <strain evidence="2">BS3782</strain>
    </source>
</reference>
<dbReference type="AlphaFoldDB" id="A0A1H1ZCZ8"/>
<accession>A0A1H1ZCZ8</accession>
<dbReference type="Proteomes" id="UP000182814">
    <property type="component" value="Chromosome I"/>
</dbReference>
<organism evidence="1 2">
    <name type="scientific">Pseudomonas lini</name>
    <dbReference type="NCBI Taxonomy" id="163011"/>
    <lineage>
        <taxon>Bacteria</taxon>
        <taxon>Pseudomonadati</taxon>
        <taxon>Pseudomonadota</taxon>
        <taxon>Gammaproteobacteria</taxon>
        <taxon>Pseudomonadales</taxon>
        <taxon>Pseudomonadaceae</taxon>
        <taxon>Pseudomonas</taxon>
    </lineage>
</organism>
<evidence type="ECO:0000313" key="1">
    <source>
        <dbReference type="EMBL" id="SDT31437.1"/>
    </source>
</evidence>
<keyword evidence="2" id="KW-1185">Reference proteome</keyword>
<protein>
    <submittedName>
        <fullName evidence="1">Uncharacterized protein</fullName>
    </submittedName>
</protein>
<gene>
    <name evidence="1" type="ORF">SAMN04490191_3902</name>
</gene>
<sequence length="39" mass="4564">MRKLLMIIPIYVASMALPGFWKRPQRLPVKPVEVSPRDE</sequence>
<dbReference type="EMBL" id="LT629746">
    <property type="protein sequence ID" value="SDT31437.1"/>
    <property type="molecule type" value="Genomic_DNA"/>
</dbReference>
<name>A0A1H1ZCZ8_9PSED</name>
<proteinExistence type="predicted"/>